<feature type="region of interest" description="Disordered" evidence="1">
    <location>
        <begin position="1"/>
        <end position="25"/>
    </location>
</feature>
<evidence type="ECO:0000313" key="3">
    <source>
        <dbReference type="Proteomes" id="UP001341840"/>
    </source>
</evidence>
<evidence type="ECO:0000256" key="1">
    <source>
        <dbReference type="SAM" id="MobiDB-lite"/>
    </source>
</evidence>
<comment type="caution">
    <text evidence="2">The sequence shown here is derived from an EMBL/GenBank/DDBJ whole genome shotgun (WGS) entry which is preliminary data.</text>
</comment>
<sequence>MESAVGGQQASDTTRTRANASGGGGGGLDKDFISRKVIKPRYVVPEFLWGKKYETVMSILNGCGLMPFSRTRAEQIHEDLIRRIISVPCDWFGYDGSSNTARPAEWYPFTDDAAFKLIGHRKLTRAKGGGWRIKGISPEMRYLLYFVTHVLAPWTSNHAKFLGQDTRLMFLLLSKHKVNWAFFVSRHMRKCREGTRGLPYAFVVQAILKHFGVDTSNEQAHDEHVFWKIGTHTFRDEQKQMQHEDDDDRVSGDNSYMHPPITIQATPTSEYGGQLIQLKDYVQENVVPEIGQIANQQQQLRWCLDQSYAHLQYQGRQLDYICRHLGIHVPPPTDIPNYSHDDSPSTPEPSQ</sequence>
<dbReference type="Proteomes" id="UP001341840">
    <property type="component" value="Unassembled WGS sequence"/>
</dbReference>
<keyword evidence="3" id="KW-1185">Reference proteome</keyword>
<protein>
    <submittedName>
        <fullName evidence="2">Uncharacterized protein</fullName>
    </submittedName>
</protein>
<dbReference type="EMBL" id="JASCZI010242333">
    <property type="protein sequence ID" value="MED6210681.1"/>
    <property type="molecule type" value="Genomic_DNA"/>
</dbReference>
<gene>
    <name evidence="2" type="ORF">PIB30_066442</name>
</gene>
<organism evidence="2 3">
    <name type="scientific">Stylosanthes scabra</name>
    <dbReference type="NCBI Taxonomy" id="79078"/>
    <lineage>
        <taxon>Eukaryota</taxon>
        <taxon>Viridiplantae</taxon>
        <taxon>Streptophyta</taxon>
        <taxon>Embryophyta</taxon>
        <taxon>Tracheophyta</taxon>
        <taxon>Spermatophyta</taxon>
        <taxon>Magnoliopsida</taxon>
        <taxon>eudicotyledons</taxon>
        <taxon>Gunneridae</taxon>
        <taxon>Pentapetalae</taxon>
        <taxon>rosids</taxon>
        <taxon>fabids</taxon>
        <taxon>Fabales</taxon>
        <taxon>Fabaceae</taxon>
        <taxon>Papilionoideae</taxon>
        <taxon>50 kb inversion clade</taxon>
        <taxon>dalbergioids sensu lato</taxon>
        <taxon>Dalbergieae</taxon>
        <taxon>Pterocarpus clade</taxon>
        <taxon>Stylosanthes</taxon>
    </lineage>
</organism>
<feature type="compositionally biased region" description="Polar residues" evidence="1">
    <location>
        <begin position="1"/>
        <end position="19"/>
    </location>
</feature>
<reference evidence="2 3" key="1">
    <citation type="journal article" date="2023" name="Plants (Basel)">
        <title>Bridging the Gap: Combining Genomics and Transcriptomics Approaches to Understand Stylosanthes scabra, an Orphan Legume from the Brazilian Caatinga.</title>
        <authorList>
            <person name="Ferreira-Neto J.R.C."/>
            <person name="da Silva M.D."/>
            <person name="Binneck E."/>
            <person name="de Melo N.F."/>
            <person name="da Silva R.H."/>
            <person name="de Melo A.L.T.M."/>
            <person name="Pandolfi V."/>
            <person name="Bustamante F.O."/>
            <person name="Brasileiro-Vidal A.C."/>
            <person name="Benko-Iseppon A.M."/>
        </authorList>
    </citation>
    <scope>NUCLEOTIDE SEQUENCE [LARGE SCALE GENOMIC DNA]</scope>
    <source>
        <tissue evidence="2">Leaves</tissue>
    </source>
</reference>
<proteinExistence type="predicted"/>
<evidence type="ECO:0000313" key="2">
    <source>
        <dbReference type="EMBL" id="MED6210681.1"/>
    </source>
</evidence>
<name>A0ABU6YL73_9FABA</name>
<accession>A0ABU6YL73</accession>